<gene>
    <name evidence="7" type="ORF">DL546_006036</name>
</gene>
<dbReference type="GO" id="GO:0000978">
    <property type="term" value="F:RNA polymerase II cis-regulatory region sequence-specific DNA binding"/>
    <property type="evidence" value="ECO:0007669"/>
    <property type="project" value="TreeGrafter"/>
</dbReference>
<keyword evidence="2 4" id="KW-0238">DNA-binding</keyword>
<dbReference type="InterPro" id="IPR009071">
    <property type="entry name" value="HMG_box_dom"/>
</dbReference>
<dbReference type="Pfam" id="PF00505">
    <property type="entry name" value="HMG_box"/>
    <property type="match status" value="1"/>
</dbReference>
<feature type="region of interest" description="Disordered" evidence="5">
    <location>
        <begin position="162"/>
        <end position="231"/>
    </location>
</feature>
<dbReference type="InterPro" id="IPR036910">
    <property type="entry name" value="HMG_box_dom_sf"/>
</dbReference>
<feature type="compositionally biased region" description="Pro residues" evidence="5">
    <location>
        <begin position="388"/>
        <end position="399"/>
    </location>
</feature>
<dbReference type="CDD" id="cd01389">
    <property type="entry name" value="HMG-box_ROX1-like"/>
    <property type="match status" value="1"/>
</dbReference>
<evidence type="ECO:0000313" key="7">
    <source>
        <dbReference type="EMBL" id="RKU43362.1"/>
    </source>
</evidence>
<feature type="region of interest" description="Disordered" evidence="5">
    <location>
        <begin position="334"/>
        <end position="493"/>
    </location>
</feature>
<organism evidence="7 8">
    <name type="scientific">Coniochaeta pulveracea</name>
    <dbReference type="NCBI Taxonomy" id="177199"/>
    <lineage>
        <taxon>Eukaryota</taxon>
        <taxon>Fungi</taxon>
        <taxon>Dikarya</taxon>
        <taxon>Ascomycota</taxon>
        <taxon>Pezizomycotina</taxon>
        <taxon>Sordariomycetes</taxon>
        <taxon>Sordariomycetidae</taxon>
        <taxon>Coniochaetales</taxon>
        <taxon>Coniochaetaceae</taxon>
        <taxon>Coniochaeta</taxon>
    </lineage>
</organism>
<feature type="compositionally biased region" description="Basic and acidic residues" evidence="5">
    <location>
        <begin position="82"/>
        <end position="96"/>
    </location>
</feature>
<dbReference type="GO" id="GO:0000122">
    <property type="term" value="P:negative regulation of transcription by RNA polymerase II"/>
    <property type="evidence" value="ECO:0007669"/>
    <property type="project" value="TreeGrafter"/>
</dbReference>
<dbReference type="PROSITE" id="PS50118">
    <property type="entry name" value="HMG_BOX_2"/>
    <property type="match status" value="1"/>
</dbReference>
<feature type="compositionally biased region" description="Polar residues" evidence="5">
    <location>
        <begin position="472"/>
        <end position="488"/>
    </location>
</feature>
<sequence>MATRPSGAARQTLPDSRPGPGKRGREPVSPDTRSPTSPRSAGPITRKRAASLRSDPRMEDLSLHTPTSTTAGPDPSLQQQKQEQHHHPHQPVEKAKERELICLCTPAPKVPRPRNAFILYRQHHQANVVAQNPGLANPEISKIIGERWRDESDENKEQWKRLAEEEKQRHQRQYPDYRYQPRRGGKGSNAGQSRAQTPTGSEGDPGRCPKCGGRYIATPRTPGAGASSSTASGSYQFKAAAEVNRPGTGSMSSTSSVSYGGPREMDPRGGPPGRGSFAGYGPPPPPPQHGGHHMAYQHHHLHGIPEDYEMASPLEKRRRYDSYAGDMPMQQHLDPRQASVPYGGGSGYSYQPPYPHHMRQPPPPPQGQQQPQYARRGSVTPSGVASPAYPPPNPGPLPGPSLLGRGSVAAHMAPPPRPGGSVAYPPPTGRREAGTPVAGGGFDESLRLPPLQTAVSGPPGQPSVLPPPQANRGLTSQGTSPVSDNASTIGAVPHQRQTGVEAMIMSIPYMNKLKVLEKISPPLPPPESTPVEARGPVIAIEGPVPALVKQVGAIVERALAASGECAVRSWSSTSANADQRGDDTGNLNFSSYLQTIMDWHSKSDEIVNHITHHPHTRSRRNSDVEMSEGGGGAETSKPSSPPNNPRSSTSSTSGNGTTVSPASSKTQAHLPVALLMDGFSLTLSDRFACRVPITDSYAPVDHWQWMATLWRGIVGPDLVVYVRPAEEEEMRDGRLQAVELKGPGVMMVRVVGEEGRVGEKVERRLGFEVVEWVRNGSFKEGF</sequence>
<feature type="compositionally biased region" description="Low complexity" evidence="5">
    <location>
        <begin position="247"/>
        <end position="261"/>
    </location>
</feature>
<feature type="compositionally biased region" description="Low complexity" evidence="5">
    <location>
        <begin position="645"/>
        <end position="661"/>
    </location>
</feature>
<dbReference type="PANTHER" id="PTHR10270:SF161">
    <property type="entry name" value="SEX-DETERMINING REGION Y PROTEIN"/>
    <property type="match status" value="1"/>
</dbReference>
<feature type="region of interest" description="Disordered" evidence="5">
    <location>
        <begin position="1"/>
        <end position="96"/>
    </location>
</feature>
<feature type="compositionally biased region" description="Low complexity" evidence="5">
    <location>
        <begin position="29"/>
        <end position="40"/>
    </location>
</feature>
<feature type="region of interest" description="Disordered" evidence="5">
    <location>
        <begin position="243"/>
        <end position="294"/>
    </location>
</feature>
<comment type="caution">
    <text evidence="7">The sequence shown here is derived from an EMBL/GenBank/DDBJ whole genome shotgun (WGS) entry which is preliminary data.</text>
</comment>
<dbReference type="GO" id="GO:0030154">
    <property type="term" value="P:cell differentiation"/>
    <property type="evidence" value="ECO:0007669"/>
    <property type="project" value="TreeGrafter"/>
</dbReference>
<dbReference type="SUPFAM" id="SSF47095">
    <property type="entry name" value="HMG-box"/>
    <property type="match status" value="1"/>
</dbReference>
<proteinExistence type="predicted"/>
<dbReference type="PANTHER" id="PTHR10270">
    <property type="entry name" value="SOX TRANSCRIPTION FACTOR"/>
    <property type="match status" value="1"/>
</dbReference>
<feature type="compositionally biased region" description="Pro residues" evidence="5">
    <location>
        <begin position="413"/>
        <end position="428"/>
    </location>
</feature>
<feature type="domain" description="HMG box" evidence="6">
    <location>
        <begin position="110"/>
        <end position="178"/>
    </location>
</feature>
<dbReference type="FunFam" id="1.10.30.10:FF:000041">
    <property type="entry name" value="HMG box family protein"/>
    <property type="match status" value="1"/>
</dbReference>
<evidence type="ECO:0000256" key="1">
    <source>
        <dbReference type="ARBA" id="ARBA00023015"/>
    </source>
</evidence>
<keyword evidence="1" id="KW-0805">Transcription regulation</keyword>
<dbReference type="GO" id="GO:0001228">
    <property type="term" value="F:DNA-binding transcription activator activity, RNA polymerase II-specific"/>
    <property type="evidence" value="ECO:0007669"/>
    <property type="project" value="TreeGrafter"/>
</dbReference>
<dbReference type="OrthoDB" id="6247875at2759"/>
<dbReference type="GO" id="GO:0005634">
    <property type="term" value="C:nucleus"/>
    <property type="evidence" value="ECO:0007669"/>
    <property type="project" value="UniProtKB-UniRule"/>
</dbReference>
<evidence type="ECO:0000259" key="6">
    <source>
        <dbReference type="PROSITE" id="PS50118"/>
    </source>
</evidence>
<feature type="compositionally biased region" description="Polar residues" evidence="5">
    <location>
        <begin position="189"/>
        <end position="200"/>
    </location>
</feature>
<feature type="region of interest" description="Disordered" evidence="5">
    <location>
        <begin position="611"/>
        <end position="665"/>
    </location>
</feature>
<evidence type="ECO:0000256" key="2">
    <source>
        <dbReference type="ARBA" id="ARBA00023125"/>
    </source>
</evidence>
<name>A0A420Y659_9PEZI</name>
<accession>A0A420Y659</accession>
<keyword evidence="3" id="KW-0804">Transcription</keyword>
<dbReference type="EMBL" id="QVQW01000044">
    <property type="protein sequence ID" value="RKU43362.1"/>
    <property type="molecule type" value="Genomic_DNA"/>
</dbReference>
<reference evidence="7 8" key="1">
    <citation type="submission" date="2018-08" db="EMBL/GenBank/DDBJ databases">
        <title>Draft genome of the lignicolous fungus Coniochaeta pulveracea.</title>
        <authorList>
            <person name="Borstlap C.J."/>
            <person name="De Witt R.N."/>
            <person name="Botha A."/>
            <person name="Volschenk H."/>
        </authorList>
    </citation>
    <scope>NUCLEOTIDE SEQUENCE [LARGE SCALE GENOMIC DNA]</scope>
    <source>
        <strain evidence="7 8">CAB683</strain>
    </source>
</reference>
<dbReference type="STRING" id="177199.A0A420Y659"/>
<dbReference type="InterPro" id="IPR050140">
    <property type="entry name" value="SRY-related_HMG-box_TF-like"/>
</dbReference>
<dbReference type="SMART" id="SM00398">
    <property type="entry name" value="HMG"/>
    <property type="match status" value="1"/>
</dbReference>
<feature type="compositionally biased region" description="Pro residues" evidence="5">
    <location>
        <begin position="352"/>
        <end position="366"/>
    </location>
</feature>
<feature type="DNA-binding region" description="HMG box" evidence="4">
    <location>
        <begin position="110"/>
        <end position="178"/>
    </location>
</feature>
<keyword evidence="4" id="KW-0539">Nucleus</keyword>
<feature type="compositionally biased region" description="Pro residues" evidence="5">
    <location>
        <begin position="459"/>
        <end position="469"/>
    </location>
</feature>
<keyword evidence="8" id="KW-1185">Reference proteome</keyword>
<protein>
    <recommendedName>
        <fullName evidence="6">HMG box domain-containing protein</fullName>
    </recommendedName>
</protein>
<evidence type="ECO:0000256" key="3">
    <source>
        <dbReference type="ARBA" id="ARBA00023163"/>
    </source>
</evidence>
<dbReference type="Gene3D" id="1.10.30.10">
    <property type="entry name" value="High mobility group box domain"/>
    <property type="match status" value="1"/>
</dbReference>
<evidence type="ECO:0000256" key="4">
    <source>
        <dbReference type="PROSITE-ProRule" id="PRU00267"/>
    </source>
</evidence>
<dbReference type="Proteomes" id="UP000275385">
    <property type="component" value="Unassembled WGS sequence"/>
</dbReference>
<evidence type="ECO:0000256" key="5">
    <source>
        <dbReference type="SAM" id="MobiDB-lite"/>
    </source>
</evidence>
<evidence type="ECO:0000313" key="8">
    <source>
        <dbReference type="Proteomes" id="UP000275385"/>
    </source>
</evidence>
<dbReference type="AlphaFoldDB" id="A0A420Y659"/>